<keyword evidence="2" id="KW-1185">Reference proteome</keyword>
<sequence length="116" mass="13134">MFHGRDDVVNYKEKLIGPVGLKHGKLNQFPEGEKVERKPRYETERGGVGRWCPRRRIGRRRHADAEEDSFATCAQSPRFFDDWASGAALGQVFVGPLASDEHSSGIGDWRPTFEMS</sequence>
<reference evidence="1 2" key="1">
    <citation type="submission" date="2024-02" db="EMBL/GenBank/DDBJ databases">
        <title>High-quality chromosome-scale genome assembly of Pensacola bahiagrass (Paspalum notatum Flugge var. saurae).</title>
        <authorList>
            <person name="Vega J.M."/>
            <person name="Podio M."/>
            <person name="Orjuela J."/>
            <person name="Siena L.A."/>
            <person name="Pessino S.C."/>
            <person name="Combes M.C."/>
            <person name="Mariac C."/>
            <person name="Albertini E."/>
            <person name="Pupilli F."/>
            <person name="Ortiz J.P.A."/>
            <person name="Leblanc O."/>
        </authorList>
    </citation>
    <scope>NUCLEOTIDE SEQUENCE [LARGE SCALE GENOMIC DNA]</scope>
    <source>
        <strain evidence="1">R1</strain>
        <tissue evidence="1">Leaf</tissue>
    </source>
</reference>
<dbReference type="AlphaFoldDB" id="A0AAQ3SYK5"/>
<gene>
    <name evidence="1" type="ORF">U9M48_012514</name>
</gene>
<organism evidence="1 2">
    <name type="scientific">Paspalum notatum var. saurae</name>
    <dbReference type="NCBI Taxonomy" id="547442"/>
    <lineage>
        <taxon>Eukaryota</taxon>
        <taxon>Viridiplantae</taxon>
        <taxon>Streptophyta</taxon>
        <taxon>Embryophyta</taxon>
        <taxon>Tracheophyta</taxon>
        <taxon>Spermatophyta</taxon>
        <taxon>Magnoliopsida</taxon>
        <taxon>Liliopsida</taxon>
        <taxon>Poales</taxon>
        <taxon>Poaceae</taxon>
        <taxon>PACMAD clade</taxon>
        <taxon>Panicoideae</taxon>
        <taxon>Andropogonodae</taxon>
        <taxon>Paspaleae</taxon>
        <taxon>Paspalinae</taxon>
        <taxon>Paspalum</taxon>
    </lineage>
</organism>
<accession>A0AAQ3SYK5</accession>
<dbReference type="Proteomes" id="UP001341281">
    <property type="component" value="Chromosome 03"/>
</dbReference>
<dbReference type="EMBL" id="CP144747">
    <property type="protein sequence ID" value="WVZ62812.1"/>
    <property type="molecule type" value="Genomic_DNA"/>
</dbReference>
<protein>
    <submittedName>
        <fullName evidence="1">Uncharacterized protein</fullName>
    </submittedName>
</protein>
<name>A0AAQ3SYK5_PASNO</name>
<evidence type="ECO:0000313" key="2">
    <source>
        <dbReference type="Proteomes" id="UP001341281"/>
    </source>
</evidence>
<evidence type="ECO:0000313" key="1">
    <source>
        <dbReference type="EMBL" id="WVZ62812.1"/>
    </source>
</evidence>
<proteinExistence type="predicted"/>